<sequence length="180" mass="20893">MNTSRFIIYVLLLLSLTLSEGLGGAFGEYIRWRTYEDGMNEIKEKKRPGLIVIHRDWCSSCQTIGGYCSDDIPLIKMSKKFVMISAPNGEEPQDETFQMDGAYFPRFYFINPDGSVNYDIVSNPDSTTYQFYYPGPEPLVDAMKRMIKDLKRKKHRKQARMEKKQEEIEVDESQFAAEDL</sequence>
<protein>
    <submittedName>
        <fullName evidence="4">Thioredoxin domain-containing protein 12</fullName>
    </submittedName>
</protein>
<dbReference type="SUPFAM" id="SSF52833">
    <property type="entry name" value="Thioredoxin-like"/>
    <property type="match status" value="1"/>
</dbReference>
<dbReference type="Pfam" id="PF13899">
    <property type="entry name" value="Thioredoxin_7"/>
    <property type="match status" value="1"/>
</dbReference>
<accession>A0A196S757</accession>
<proteinExistence type="predicted"/>
<evidence type="ECO:0000256" key="3">
    <source>
        <dbReference type="SAM" id="SignalP"/>
    </source>
</evidence>
<dbReference type="STRING" id="478820.A0A196S757"/>
<name>A0A196S757_BLAHN</name>
<dbReference type="OrthoDB" id="262308at2759"/>
<gene>
    <name evidence="4" type="ORF">AV274_6137</name>
</gene>
<keyword evidence="1 3" id="KW-0732">Signal</keyword>
<feature type="region of interest" description="Disordered" evidence="2">
    <location>
        <begin position="156"/>
        <end position="180"/>
    </location>
</feature>
<dbReference type="EMBL" id="LXWW01000559">
    <property type="protein sequence ID" value="OAO12196.1"/>
    <property type="molecule type" value="Genomic_DNA"/>
</dbReference>
<dbReference type="Gene3D" id="3.40.30.10">
    <property type="entry name" value="Glutaredoxin"/>
    <property type="match status" value="1"/>
</dbReference>
<evidence type="ECO:0000256" key="1">
    <source>
        <dbReference type="ARBA" id="ARBA00022729"/>
    </source>
</evidence>
<feature type="compositionally biased region" description="Acidic residues" evidence="2">
    <location>
        <begin position="168"/>
        <end position="180"/>
    </location>
</feature>
<keyword evidence="5" id="KW-1185">Reference proteome</keyword>
<comment type="caution">
    <text evidence="4">The sequence shown here is derived from an EMBL/GenBank/DDBJ whole genome shotgun (WGS) entry which is preliminary data.</text>
</comment>
<organism evidence="4 5">
    <name type="scientific">Blastocystis sp. subtype 1 (strain ATCC 50177 / NandII)</name>
    <dbReference type="NCBI Taxonomy" id="478820"/>
    <lineage>
        <taxon>Eukaryota</taxon>
        <taxon>Sar</taxon>
        <taxon>Stramenopiles</taxon>
        <taxon>Bigyra</taxon>
        <taxon>Opalozoa</taxon>
        <taxon>Opalinata</taxon>
        <taxon>Blastocystidae</taxon>
        <taxon>Blastocystis</taxon>
    </lineage>
</organism>
<evidence type="ECO:0000313" key="5">
    <source>
        <dbReference type="Proteomes" id="UP000078348"/>
    </source>
</evidence>
<feature type="chain" id="PRO_5008274441" evidence="3">
    <location>
        <begin position="22"/>
        <end position="180"/>
    </location>
</feature>
<dbReference type="Proteomes" id="UP000078348">
    <property type="component" value="Unassembled WGS sequence"/>
</dbReference>
<dbReference type="AlphaFoldDB" id="A0A196S757"/>
<dbReference type="PANTHER" id="PTHR15337">
    <property type="entry name" value="ANTERIOR GRADIENT PROTEIN-RELATED"/>
    <property type="match status" value="1"/>
</dbReference>
<dbReference type="InterPro" id="IPR051099">
    <property type="entry name" value="AGR/TXD"/>
</dbReference>
<dbReference type="PANTHER" id="PTHR15337:SF11">
    <property type="entry name" value="THIOREDOXIN DOMAIN-CONTAINING PROTEIN"/>
    <property type="match status" value="1"/>
</dbReference>
<evidence type="ECO:0000256" key="2">
    <source>
        <dbReference type="SAM" id="MobiDB-lite"/>
    </source>
</evidence>
<evidence type="ECO:0000313" key="4">
    <source>
        <dbReference type="EMBL" id="OAO12196.1"/>
    </source>
</evidence>
<feature type="signal peptide" evidence="3">
    <location>
        <begin position="1"/>
        <end position="21"/>
    </location>
</feature>
<reference evidence="4 5" key="1">
    <citation type="submission" date="2016-05" db="EMBL/GenBank/DDBJ databases">
        <title>Nuclear genome of Blastocystis sp. subtype 1 NandII.</title>
        <authorList>
            <person name="Gentekaki E."/>
            <person name="Curtis B."/>
            <person name="Stairs C."/>
            <person name="Eme L."/>
            <person name="Herman E."/>
            <person name="Klimes V."/>
            <person name="Arias M.C."/>
            <person name="Elias M."/>
            <person name="Hilliou F."/>
            <person name="Klute M."/>
            <person name="Malik S.-B."/>
            <person name="Pightling A."/>
            <person name="Rachubinski R."/>
            <person name="Salas D."/>
            <person name="Schlacht A."/>
            <person name="Suga H."/>
            <person name="Archibald J."/>
            <person name="Ball S.G."/>
            <person name="Clark G."/>
            <person name="Dacks J."/>
            <person name="Van Der Giezen M."/>
            <person name="Tsaousis A."/>
            <person name="Roger A."/>
        </authorList>
    </citation>
    <scope>NUCLEOTIDE SEQUENCE [LARGE SCALE GENOMIC DNA]</scope>
    <source>
        <strain evidence="5">ATCC 50177 / NandII</strain>
    </source>
</reference>
<dbReference type="InterPro" id="IPR036249">
    <property type="entry name" value="Thioredoxin-like_sf"/>
</dbReference>